<feature type="compositionally biased region" description="Low complexity" evidence="1">
    <location>
        <begin position="166"/>
        <end position="176"/>
    </location>
</feature>
<dbReference type="EMBL" id="LJRC01000302">
    <property type="protein sequence ID" value="KPY29264.1"/>
    <property type="molecule type" value="Genomic_DNA"/>
</dbReference>
<evidence type="ECO:0000313" key="2">
    <source>
        <dbReference type="EMBL" id="KPY29264.1"/>
    </source>
</evidence>
<accession>A0A0N8SID2</accession>
<dbReference type="AlphaFoldDB" id="A0A0N8SID2"/>
<proteinExistence type="predicted"/>
<protein>
    <submittedName>
        <fullName evidence="2">Proteinral secretion pathway protein N</fullName>
    </submittedName>
</protein>
<gene>
    <name evidence="2" type="ORF">ALO52_00094</name>
</gene>
<name>A0A0N8SID2_9PSED</name>
<organism evidence="2 3">
    <name type="scientific">Pseudomonas syringae pv. primulae</name>
    <dbReference type="NCBI Taxonomy" id="251707"/>
    <lineage>
        <taxon>Bacteria</taxon>
        <taxon>Pseudomonadati</taxon>
        <taxon>Pseudomonadota</taxon>
        <taxon>Gammaproteobacteria</taxon>
        <taxon>Pseudomonadales</taxon>
        <taxon>Pseudomonadaceae</taxon>
        <taxon>Pseudomonas</taxon>
    </lineage>
</organism>
<dbReference type="PATRIC" id="fig|251707.3.peg.122"/>
<dbReference type="Proteomes" id="UP000050562">
    <property type="component" value="Unassembled WGS sequence"/>
</dbReference>
<reference evidence="2 3" key="1">
    <citation type="submission" date="2015-09" db="EMBL/GenBank/DDBJ databases">
        <title>Genome announcement of multiple Pseudomonas syringae strains.</title>
        <authorList>
            <person name="Thakur S."/>
            <person name="Wang P.W."/>
            <person name="Gong Y."/>
            <person name="Weir B.S."/>
            <person name="Guttman D.S."/>
        </authorList>
    </citation>
    <scope>NUCLEOTIDE SEQUENCE [LARGE SCALE GENOMIC DNA]</scope>
    <source>
        <strain evidence="2 3">ICMP3956</strain>
    </source>
</reference>
<feature type="region of interest" description="Disordered" evidence="1">
    <location>
        <begin position="152"/>
        <end position="176"/>
    </location>
</feature>
<dbReference type="RefSeq" id="WP_057411225.1">
    <property type="nucleotide sequence ID" value="NZ_LJRC01000302.1"/>
</dbReference>
<comment type="caution">
    <text evidence="2">The sequence shown here is derived from an EMBL/GenBank/DDBJ whole genome shotgun (WGS) entry which is preliminary data.</text>
</comment>
<evidence type="ECO:0000256" key="1">
    <source>
        <dbReference type="SAM" id="MobiDB-lite"/>
    </source>
</evidence>
<sequence length="176" mass="18469">MIRSLRPLELALLGITALLSALAALIISGAAHSPGWLPEQAPRNPVDRAAQTHTAPTATLDSLANTWETPLFSTDRSPDKAVGKSDVQVASLSGLTLTGVVLDGTLRVALLKQASGPALKVKQGDKLGNGWTLEQLDPMQATFSLDGRTQTLRLPAPRLPPPSTTPPISLTNDSTL</sequence>
<evidence type="ECO:0000313" key="3">
    <source>
        <dbReference type="Proteomes" id="UP000050562"/>
    </source>
</evidence>